<dbReference type="EMBL" id="JBBKZT010000002">
    <property type="protein sequence ID" value="MEJ8845812.1"/>
    <property type="molecule type" value="Genomic_DNA"/>
</dbReference>
<organism evidence="4 5">
    <name type="scientific">Variovorax rhizosphaerae</name>
    <dbReference type="NCBI Taxonomy" id="1836200"/>
    <lineage>
        <taxon>Bacteria</taxon>
        <taxon>Pseudomonadati</taxon>
        <taxon>Pseudomonadota</taxon>
        <taxon>Betaproteobacteria</taxon>
        <taxon>Burkholderiales</taxon>
        <taxon>Comamonadaceae</taxon>
        <taxon>Variovorax</taxon>
    </lineage>
</organism>
<dbReference type="InterPro" id="IPR037050">
    <property type="entry name" value="DUF1254_sf"/>
</dbReference>
<keyword evidence="1" id="KW-0732">Signal</keyword>
<evidence type="ECO:0000259" key="2">
    <source>
        <dbReference type="Pfam" id="PF06742"/>
    </source>
</evidence>
<dbReference type="SUPFAM" id="SSF160935">
    <property type="entry name" value="VPA0735-like"/>
    <property type="match status" value="1"/>
</dbReference>
<gene>
    <name evidence="4" type="ORF">WKW82_04100</name>
</gene>
<feature type="domain" description="DUF1254" evidence="3">
    <location>
        <begin position="57"/>
        <end position="167"/>
    </location>
</feature>
<sequence>MTSLKKLSMAALAACLGCAALAQKNAQPAVPVTADNFVRAETDMYFTSIVRRGGFGKLQFTRELVGIDKQTVVRINRDTLYASGIFDLDAGPVTITLPDAGKRFMSMQVLDEDHYTPLVSYRPGSYTLTRKEVGTRYALVGVRILVDPNDAADVQRVHALQDAIQVRQKSTGSFETPNWDADSQKKVREALRVLANTLPDTNGAFGPRGKVDPVRRLTGAASAWGGNPQKDAMYLNVVPEKNDGTTVHRLVVKDVPVDGFWSISVYNAQGYYEANAQNAYTINSVTGKKNADGSVAVQFGGCEDQAPNCIPVMQGWNYMVRLYRPRGEILSGQWQFPKAQPAS</sequence>
<evidence type="ECO:0000256" key="1">
    <source>
        <dbReference type="SAM" id="SignalP"/>
    </source>
</evidence>
<keyword evidence="5" id="KW-1185">Reference proteome</keyword>
<dbReference type="InterPro" id="IPR037049">
    <property type="entry name" value="DUF1214_C_sf"/>
</dbReference>
<dbReference type="Proteomes" id="UP001385892">
    <property type="component" value="Unassembled WGS sequence"/>
</dbReference>
<dbReference type="Gene3D" id="2.60.40.1610">
    <property type="entry name" value="Domain of unknown function DUF1254"/>
    <property type="match status" value="1"/>
</dbReference>
<dbReference type="Pfam" id="PF06742">
    <property type="entry name" value="DUF1214"/>
    <property type="match status" value="1"/>
</dbReference>
<dbReference type="Pfam" id="PF06863">
    <property type="entry name" value="DUF1254"/>
    <property type="match status" value="1"/>
</dbReference>
<evidence type="ECO:0000313" key="4">
    <source>
        <dbReference type="EMBL" id="MEJ8845812.1"/>
    </source>
</evidence>
<proteinExistence type="predicted"/>
<dbReference type="InterPro" id="IPR010679">
    <property type="entry name" value="DUF1254"/>
</dbReference>
<name>A0ABU8WGM4_9BURK</name>
<protein>
    <submittedName>
        <fullName evidence="4">DUF1254 domain-containing protein</fullName>
    </submittedName>
</protein>
<dbReference type="PANTHER" id="PTHR36509:SF2">
    <property type="entry name" value="BLL3101 PROTEIN"/>
    <property type="match status" value="1"/>
</dbReference>
<comment type="caution">
    <text evidence="4">The sequence shown here is derived from an EMBL/GenBank/DDBJ whole genome shotgun (WGS) entry which is preliminary data.</text>
</comment>
<evidence type="ECO:0000313" key="5">
    <source>
        <dbReference type="Proteomes" id="UP001385892"/>
    </source>
</evidence>
<feature type="chain" id="PRO_5045530988" evidence="1">
    <location>
        <begin position="23"/>
        <end position="343"/>
    </location>
</feature>
<dbReference type="InterPro" id="IPR010621">
    <property type="entry name" value="DUF1214"/>
</dbReference>
<feature type="signal peptide" evidence="1">
    <location>
        <begin position="1"/>
        <end position="22"/>
    </location>
</feature>
<accession>A0ABU8WGM4</accession>
<evidence type="ECO:0000259" key="3">
    <source>
        <dbReference type="Pfam" id="PF06863"/>
    </source>
</evidence>
<feature type="domain" description="DUF1214" evidence="2">
    <location>
        <begin position="242"/>
        <end position="326"/>
    </location>
</feature>
<dbReference type="RefSeq" id="WP_340340979.1">
    <property type="nucleotide sequence ID" value="NZ_JBBKZT010000002.1"/>
</dbReference>
<reference evidence="4 5" key="1">
    <citation type="submission" date="2024-03" db="EMBL/GenBank/DDBJ databases">
        <title>Novel species of the genus Variovorax.</title>
        <authorList>
            <person name="Liu Q."/>
            <person name="Xin Y.-H."/>
        </authorList>
    </citation>
    <scope>NUCLEOTIDE SEQUENCE [LARGE SCALE GENOMIC DNA]</scope>
    <source>
        <strain evidence="4 5">KACC 18900</strain>
    </source>
</reference>
<dbReference type="PANTHER" id="PTHR36509">
    <property type="entry name" value="BLL3101 PROTEIN"/>
    <property type="match status" value="1"/>
</dbReference>
<dbReference type="Gene3D" id="2.60.120.600">
    <property type="entry name" value="Domain of unknown function DUF1214, C-terminal domain"/>
    <property type="match status" value="1"/>
</dbReference>